<feature type="compositionally biased region" description="Polar residues" evidence="1">
    <location>
        <begin position="98"/>
        <end position="119"/>
    </location>
</feature>
<gene>
    <name evidence="3" type="ORF">GCM10022295_60120</name>
</gene>
<comment type="caution">
    <text evidence="3">The sequence shown here is derived from an EMBL/GenBank/DDBJ whole genome shotgun (WGS) entry which is preliminary data.</text>
</comment>
<name>A0ABP6XPP1_9ACTN</name>
<evidence type="ECO:0000313" key="3">
    <source>
        <dbReference type="EMBL" id="GAA3570258.1"/>
    </source>
</evidence>
<organism evidence="3 4">
    <name type="scientific">Streptomyces osmaniensis</name>
    <dbReference type="NCBI Taxonomy" id="593134"/>
    <lineage>
        <taxon>Bacteria</taxon>
        <taxon>Bacillati</taxon>
        <taxon>Actinomycetota</taxon>
        <taxon>Actinomycetes</taxon>
        <taxon>Kitasatosporales</taxon>
        <taxon>Streptomycetaceae</taxon>
        <taxon>Streptomyces</taxon>
    </lineage>
</organism>
<dbReference type="EMBL" id="BAABCE010000012">
    <property type="protein sequence ID" value="GAA3570258.1"/>
    <property type="molecule type" value="Genomic_DNA"/>
</dbReference>
<keyword evidence="4" id="KW-1185">Reference proteome</keyword>
<evidence type="ECO:0000256" key="1">
    <source>
        <dbReference type="SAM" id="MobiDB-lite"/>
    </source>
</evidence>
<feature type="chain" id="PRO_5045589008" evidence="2">
    <location>
        <begin position="29"/>
        <end position="261"/>
    </location>
</feature>
<evidence type="ECO:0000313" key="4">
    <source>
        <dbReference type="Proteomes" id="UP001500707"/>
    </source>
</evidence>
<proteinExistence type="predicted"/>
<accession>A0ABP6XPP1</accession>
<feature type="region of interest" description="Disordered" evidence="1">
    <location>
        <begin position="98"/>
        <end position="131"/>
    </location>
</feature>
<sequence>MTSRTKHGMIAALGTFAILASTASQVHAAEAERTAAAYSDPAATPAAYANYLRSSHEEGAAEALKGFQALTQAEQNKFIDHLHDPALLKSILTKASDQGTAAPTSSRNASSTTALNNGEVTIEQERTTTGRSARAAVLPKGNHTVTYNTYVKFFGVKIIKLSLWVNFHSNGRDITKVNSADAGKRNLSGVISLTKSVPKKSLSNWRFCEPGKPCRSGHNADASVIWEGSVVYQGSTFQVDKKQWMRANVYGKVTDYYLRNV</sequence>
<reference evidence="4" key="1">
    <citation type="journal article" date="2019" name="Int. J. Syst. Evol. Microbiol.">
        <title>The Global Catalogue of Microorganisms (GCM) 10K type strain sequencing project: providing services to taxonomists for standard genome sequencing and annotation.</title>
        <authorList>
            <consortium name="The Broad Institute Genomics Platform"/>
            <consortium name="The Broad Institute Genome Sequencing Center for Infectious Disease"/>
            <person name="Wu L."/>
            <person name="Ma J."/>
        </authorList>
    </citation>
    <scope>NUCLEOTIDE SEQUENCE [LARGE SCALE GENOMIC DNA]</scope>
    <source>
        <strain evidence="4">JCM 17656</strain>
    </source>
</reference>
<protein>
    <submittedName>
        <fullName evidence="3">Uncharacterized protein</fullName>
    </submittedName>
</protein>
<dbReference type="Proteomes" id="UP001500707">
    <property type="component" value="Unassembled WGS sequence"/>
</dbReference>
<feature type="signal peptide" evidence="2">
    <location>
        <begin position="1"/>
        <end position="28"/>
    </location>
</feature>
<evidence type="ECO:0000256" key="2">
    <source>
        <dbReference type="SAM" id="SignalP"/>
    </source>
</evidence>
<keyword evidence="2" id="KW-0732">Signal</keyword>